<evidence type="ECO:0000256" key="1">
    <source>
        <dbReference type="ARBA" id="ARBA00004571"/>
    </source>
</evidence>
<comment type="subcellular location">
    <subcellularLocation>
        <location evidence="1 7">Cell outer membrane</location>
        <topology evidence="1 7">Multi-pass membrane protein</topology>
    </subcellularLocation>
</comment>
<reference evidence="9 10" key="1">
    <citation type="submission" date="2021-04" db="EMBL/GenBank/DDBJ databases">
        <authorList>
            <person name="Rodrigo-Torres L."/>
            <person name="Arahal R. D."/>
            <person name="Lucena T."/>
        </authorList>
    </citation>
    <scope>NUCLEOTIDE SEQUENCE [LARGE SCALE GENOMIC DNA]</scope>
    <source>
        <strain evidence="9 10">CECT 9623</strain>
    </source>
</reference>
<comment type="similarity">
    <text evidence="7">Belongs to the TonB-dependent receptor family.</text>
</comment>
<dbReference type="InterPro" id="IPR039426">
    <property type="entry name" value="TonB-dep_rcpt-like"/>
</dbReference>
<evidence type="ECO:0000259" key="8">
    <source>
        <dbReference type="Pfam" id="PF07715"/>
    </source>
</evidence>
<evidence type="ECO:0000313" key="10">
    <source>
        <dbReference type="Proteomes" id="UP000679725"/>
    </source>
</evidence>
<accession>A0ABM8UJ60</accession>
<sequence>MGKLNFTERHIRLRNERGVPLGIVFKVLFLFLLCASVQAQTPNRANLVTVNGVVTEKATSQPLVGVSIRVKGGTDGVVSDANGAYKIQVPANSTLLFTYIGYSDVEEAVGNRSTISPQLETGDKSLNEVVVVGYGSQSKRELTGSIASVSSRQLQDRAVVSFSEALAGQMAGVQVQQTSAAPGGGMSIKIRGTGSITAGNQPLYVVDGVPLDNSISNASAQGGDIGDQSPVNPLASINPGDIQSIDVLKDASATSIYGSRGSNGVVLITTKTGAAGKSQISLNASYGFQEIAKKVGIMTNQQYTQRLTDQRNTDWVRAGGKATDPNSVRSGPQYKIADEFKNAASLPFTDWQDLLYRRAPMQNYQLSASGGTENARYYLSGNYQNQEGIVINSGFKKYAFRLNVDAKVSEKVKVGFRVAPSYTNNRIATTGGIQDYGAVATTVMSVPGLYPARNADGSYATSYTLHYDDGTTQNIIYNNALAFGEGIKNTMNQFSTVGSLFTTIDILKNLQFKTSINADVNTFSNNKFSPSFISVNPSNGRSYAATNISWINENTLTYDNSFAERHNLNVLVGLTEQKSSFNSTAVNANSFPNDLVPTLNAGIVTGGSSIRSQWTLLSLLSRATYNLDEKYFLTATFRRDGSSRFGSDNKWGNFPSASVGWRIGQEQFMADVAAVSELKLRASYGLIGNNQIPDYASVGLIYGSNYILGSGDGSIASGLAQGSLGNADLGWEKAKEFDLGLDLGLFQNRIFLTFDYYNKLTSDLLLNVPVPLSTGYETALRNLGSLRNKGVELALETRNFKTDKFTWNTNANISFNTNKVESLGLGGTPIIVANRAQENSLTHITQIGSPLGSYYGYIFDGVYNTIDEVNASAHLPNTFAGDAKFRDLNNDGVINDSDKTIIGNNLPKFTYGLTNSFNYGNLDFGFSLQGVQDVEVMNLTKRSAYRNNGTISVNYWRSPEEPGDGRTFGAGSSANNRTISSYLVDDASFLRIKNITIGYRLGKILSGNTILKNARVYMNIQNLHTFTKYSGYNPEVNTTEGDPWISSALTPGIDYGTYPVARTIVFGLNLGF</sequence>
<keyword evidence="6 7" id="KW-0998">Cell outer membrane</keyword>
<dbReference type="SUPFAM" id="SSF56935">
    <property type="entry name" value="Porins"/>
    <property type="match status" value="1"/>
</dbReference>
<dbReference type="Pfam" id="PF07715">
    <property type="entry name" value="Plug"/>
    <property type="match status" value="1"/>
</dbReference>
<evidence type="ECO:0000256" key="4">
    <source>
        <dbReference type="ARBA" id="ARBA00022692"/>
    </source>
</evidence>
<keyword evidence="5 7" id="KW-0472">Membrane</keyword>
<keyword evidence="9" id="KW-0675">Receptor</keyword>
<dbReference type="InterPro" id="IPR012910">
    <property type="entry name" value="Plug_dom"/>
</dbReference>
<keyword evidence="3 7" id="KW-1134">Transmembrane beta strand</keyword>
<dbReference type="InterPro" id="IPR036942">
    <property type="entry name" value="Beta-barrel_TonB_sf"/>
</dbReference>
<dbReference type="Pfam" id="PF13715">
    <property type="entry name" value="CarbopepD_reg_2"/>
    <property type="match status" value="1"/>
</dbReference>
<keyword evidence="2 7" id="KW-0813">Transport</keyword>
<dbReference type="InterPro" id="IPR008969">
    <property type="entry name" value="CarboxyPept-like_regulatory"/>
</dbReference>
<comment type="caution">
    <text evidence="9">The sequence shown here is derived from an EMBL/GenBank/DDBJ whole genome shotgun (WGS) entry which is preliminary data.</text>
</comment>
<dbReference type="NCBIfam" id="TIGR04056">
    <property type="entry name" value="OMP_RagA_SusC"/>
    <property type="match status" value="1"/>
</dbReference>
<organism evidence="9 10">
    <name type="scientific">Dyadobacter linearis</name>
    <dbReference type="NCBI Taxonomy" id="2823330"/>
    <lineage>
        <taxon>Bacteria</taxon>
        <taxon>Pseudomonadati</taxon>
        <taxon>Bacteroidota</taxon>
        <taxon>Cytophagia</taxon>
        <taxon>Cytophagales</taxon>
        <taxon>Spirosomataceae</taxon>
        <taxon>Dyadobacter</taxon>
    </lineage>
</organism>
<dbReference type="Proteomes" id="UP000679725">
    <property type="component" value="Unassembled WGS sequence"/>
</dbReference>
<dbReference type="InterPro" id="IPR023996">
    <property type="entry name" value="TonB-dep_OMP_SusC/RagA"/>
</dbReference>
<dbReference type="Gene3D" id="2.40.170.20">
    <property type="entry name" value="TonB-dependent receptor, beta-barrel domain"/>
    <property type="match status" value="1"/>
</dbReference>
<dbReference type="Gene3D" id="2.170.130.10">
    <property type="entry name" value="TonB-dependent receptor, plug domain"/>
    <property type="match status" value="1"/>
</dbReference>
<keyword evidence="10" id="KW-1185">Reference proteome</keyword>
<dbReference type="EMBL" id="CAJRAU010000001">
    <property type="protein sequence ID" value="CAG5067448.1"/>
    <property type="molecule type" value="Genomic_DNA"/>
</dbReference>
<evidence type="ECO:0000256" key="5">
    <source>
        <dbReference type="ARBA" id="ARBA00023136"/>
    </source>
</evidence>
<dbReference type="SUPFAM" id="SSF49464">
    <property type="entry name" value="Carboxypeptidase regulatory domain-like"/>
    <property type="match status" value="1"/>
</dbReference>
<dbReference type="InterPro" id="IPR037066">
    <property type="entry name" value="Plug_dom_sf"/>
</dbReference>
<evidence type="ECO:0000256" key="7">
    <source>
        <dbReference type="PROSITE-ProRule" id="PRU01360"/>
    </source>
</evidence>
<dbReference type="Gene3D" id="2.60.40.1120">
    <property type="entry name" value="Carboxypeptidase-like, regulatory domain"/>
    <property type="match status" value="1"/>
</dbReference>
<proteinExistence type="inferred from homology"/>
<gene>
    <name evidence="9" type="ORF">DYBT9623_00169</name>
</gene>
<dbReference type="InterPro" id="IPR023997">
    <property type="entry name" value="TonB-dep_OMP_SusC/RagA_CS"/>
</dbReference>
<protein>
    <submittedName>
        <fullName evidence="9">TonB-dependent receptor P26</fullName>
    </submittedName>
</protein>
<evidence type="ECO:0000256" key="3">
    <source>
        <dbReference type="ARBA" id="ARBA00022452"/>
    </source>
</evidence>
<keyword evidence="4 7" id="KW-0812">Transmembrane</keyword>
<dbReference type="PROSITE" id="PS52016">
    <property type="entry name" value="TONB_DEPENDENT_REC_3"/>
    <property type="match status" value="1"/>
</dbReference>
<dbReference type="RefSeq" id="WP_215231622.1">
    <property type="nucleotide sequence ID" value="NZ_CAJRAU010000001.1"/>
</dbReference>
<dbReference type="NCBIfam" id="TIGR04057">
    <property type="entry name" value="SusC_RagA_signa"/>
    <property type="match status" value="1"/>
</dbReference>
<name>A0ABM8UJ60_9BACT</name>
<feature type="domain" description="TonB-dependent receptor plug" evidence="8">
    <location>
        <begin position="139"/>
        <end position="265"/>
    </location>
</feature>
<evidence type="ECO:0000256" key="2">
    <source>
        <dbReference type="ARBA" id="ARBA00022448"/>
    </source>
</evidence>
<evidence type="ECO:0000256" key="6">
    <source>
        <dbReference type="ARBA" id="ARBA00023237"/>
    </source>
</evidence>
<evidence type="ECO:0000313" key="9">
    <source>
        <dbReference type="EMBL" id="CAG5067448.1"/>
    </source>
</evidence>